<name>A0AA39LXK2_9BILA</name>
<keyword evidence="3" id="KW-1185">Reference proteome</keyword>
<sequence length="89" mass="10185">MRTAVVLHPSLSPNSPSSMKITRHLFIETPQQCKICVSRREFFILLLLLVLLFACSSLISIALYARRRQLTPHSSHYPNFLTNILKCDS</sequence>
<dbReference type="AlphaFoldDB" id="A0AA39LXK2"/>
<reference evidence="2" key="1">
    <citation type="submission" date="2023-06" db="EMBL/GenBank/DDBJ databases">
        <title>Genomic analysis of the entomopathogenic nematode Steinernema hermaphroditum.</title>
        <authorList>
            <person name="Schwarz E.M."/>
            <person name="Heppert J.K."/>
            <person name="Baniya A."/>
            <person name="Schwartz H.T."/>
            <person name="Tan C.-H."/>
            <person name="Antoshechkin I."/>
            <person name="Sternberg P.W."/>
            <person name="Goodrich-Blair H."/>
            <person name="Dillman A.R."/>
        </authorList>
    </citation>
    <scope>NUCLEOTIDE SEQUENCE</scope>
    <source>
        <strain evidence="2">PS9179</strain>
        <tissue evidence="2">Whole animal</tissue>
    </source>
</reference>
<feature type="transmembrane region" description="Helical" evidence="1">
    <location>
        <begin position="42"/>
        <end position="65"/>
    </location>
</feature>
<protein>
    <submittedName>
        <fullName evidence="2">Uncharacterized protein</fullName>
    </submittedName>
</protein>
<organism evidence="2 3">
    <name type="scientific">Steinernema hermaphroditum</name>
    <dbReference type="NCBI Taxonomy" id="289476"/>
    <lineage>
        <taxon>Eukaryota</taxon>
        <taxon>Metazoa</taxon>
        <taxon>Ecdysozoa</taxon>
        <taxon>Nematoda</taxon>
        <taxon>Chromadorea</taxon>
        <taxon>Rhabditida</taxon>
        <taxon>Tylenchina</taxon>
        <taxon>Panagrolaimomorpha</taxon>
        <taxon>Strongyloidoidea</taxon>
        <taxon>Steinernematidae</taxon>
        <taxon>Steinernema</taxon>
    </lineage>
</organism>
<gene>
    <name evidence="2" type="ORF">QR680_007078</name>
</gene>
<dbReference type="EMBL" id="JAUCMV010000003">
    <property type="protein sequence ID" value="KAK0413956.1"/>
    <property type="molecule type" value="Genomic_DNA"/>
</dbReference>
<keyword evidence="1" id="KW-0812">Transmembrane</keyword>
<comment type="caution">
    <text evidence="2">The sequence shown here is derived from an EMBL/GenBank/DDBJ whole genome shotgun (WGS) entry which is preliminary data.</text>
</comment>
<evidence type="ECO:0000313" key="3">
    <source>
        <dbReference type="Proteomes" id="UP001175271"/>
    </source>
</evidence>
<keyword evidence="1" id="KW-1133">Transmembrane helix</keyword>
<evidence type="ECO:0000256" key="1">
    <source>
        <dbReference type="SAM" id="Phobius"/>
    </source>
</evidence>
<dbReference type="Proteomes" id="UP001175271">
    <property type="component" value="Unassembled WGS sequence"/>
</dbReference>
<keyword evidence="1" id="KW-0472">Membrane</keyword>
<evidence type="ECO:0000313" key="2">
    <source>
        <dbReference type="EMBL" id="KAK0413956.1"/>
    </source>
</evidence>
<accession>A0AA39LXK2</accession>
<proteinExistence type="predicted"/>